<evidence type="ECO:0000256" key="2">
    <source>
        <dbReference type="ARBA" id="ARBA00022475"/>
    </source>
</evidence>
<comment type="subcellular location">
    <subcellularLocation>
        <location evidence="11">Postsynaptic cell membrane</location>
        <topology evidence="11">Multi-pass membrane protein</topology>
    </subcellularLocation>
</comment>
<evidence type="ECO:0000313" key="15">
    <source>
        <dbReference type="Proteomes" id="UP000192223"/>
    </source>
</evidence>
<dbReference type="GO" id="GO:0005230">
    <property type="term" value="F:extracellular ligand-gated monoatomic ion channel activity"/>
    <property type="evidence" value="ECO:0007669"/>
    <property type="project" value="InterPro"/>
</dbReference>
<dbReference type="Gene3D" id="2.70.170.10">
    <property type="entry name" value="Neurotransmitter-gated ion-channel ligand-binding domain"/>
    <property type="match status" value="1"/>
</dbReference>
<feature type="non-terminal residue" evidence="16">
    <location>
        <position position="1"/>
    </location>
</feature>
<dbReference type="SUPFAM" id="SSF90112">
    <property type="entry name" value="Neurotransmitter-gated ion-channel transmembrane pore"/>
    <property type="match status" value="1"/>
</dbReference>
<dbReference type="GeneID" id="108743010"/>
<dbReference type="PRINTS" id="PR01079">
    <property type="entry name" value="GABAARALPHA"/>
</dbReference>
<feature type="transmembrane region" description="Helical" evidence="13">
    <location>
        <begin position="126"/>
        <end position="151"/>
    </location>
</feature>
<dbReference type="PANTHER" id="PTHR18945">
    <property type="entry name" value="NEUROTRANSMITTER GATED ION CHANNEL"/>
    <property type="match status" value="1"/>
</dbReference>
<keyword evidence="13" id="KW-0812">Transmembrane</keyword>
<protein>
    <submittedName>
        <fullName evidence="16">Gamma-aminobutyric acid receptor alpha-like</fullName>
    </submittedName>
</protein>
<organism evidence="15 16">
    <name type="scientific">Agrilus planipennis</name>
    <name type="common">Emerald ash borer</name>
    <name type="synonym">Agrilus marcopoli</name>
    <dbReference type="NCBI Taxonomy" id="224129"/>
    <lineage>
        <taxon>Eukaryota</taxon>
        <taxon>Metazoa</taxon>
        <taxon>Ecdysozoa</taxon>
        <taxon>Arthropoda</taxon>
        <taxon>Hexapoda</taxon>
        <taxon>Insecta</taxon>
        <taxon>Pterygota</taxon>
        <taxon>Neoptera</taxon>
        <taxon>Endopterygota</taxon>
        <taxon>Coleoptera</taxon>
        <taxon>Polyphaga</taxon>
        <taxon>Elateriformia</taxon>
        <taxon>Buprestoidea</taxon>
        <taxon>Buprestidae</taxon>
        <taxon>Agrilinae</taxon>
        <taxon>Agrilus</taxon>
    </lineage>
</organism>
<keyword evidence="6" id="KW-0675">Receptor</keyword>
<dbReference type="STRING" id="224129.A0A1W4XD26"/>
<evidence type="ECO:0000256" key="7">
    <source>
        <dbReference type="ARBA" id="ARBA00023180"/>
    </source>
</evidence>
<evidence type="ECO:0000313" key="16">
    <source>
        <dbReference type="RefSeq" id="XP_018333904.1"/>
    </source>
</evidence>
<dbReference type="InterPro" id="IPR036734">
    <property type="entry name" value="Neur_chan_lig-bd_sf"/>
</dbReference>
<keyword evidence="15" id="KW-1185">Reference proteome</keyword>
<evidence type="ECO:0000256" key="11">
    <source>
        <dbReference type="ARBA" id="ARBA00034104"/>
    </source>
</evidence>
<feature type="region of interest" description="Disordered" evidence="12">
    <location>
        <begin position="168"/>
        <end position="220"/>
    </location>
</feature>
<dbReference type="InterPro" id="IPR038050">
    <property type="entry name" value="Neuro_actylchol_rec"/>
</dbReference>
<dbReference type="AlphaFoldDB" id="A0A1W4XD26"/>
<dbReference type="InterPro" id="IPR006201">
    <property type="entry name" value="Neur_channel"/>
</dbReference>
<evidence type="ECO:0000256" key="13">
    <source>
        <dbReference type="SAM" id="Phobius"/>
    </source>
</evidence>
<dbReference type="Gene3D" id="1.20.58.390">
    <property type="entry name" value="Neurotransmitter-gated ion-channel transmembrane domain"/>
    <property type="match status" value="2"/>
</dbReference>
<feature type="compositionally biased region" description="Polar residues" evidence="12">
    <location>
        <begin position="276"/>
        <end position="291"/>
    </location>
</feature>
<dbReference type="InterPro" id="IPR036719">
    <property type="entry name" value="Neuro-gated_channel_TM_sf"/>
</dbReference>
<feature type="transmembrane region" description="Helical" evidence="13">
    <location>
        <begin position="67"/>
        <end position="85"/>
    </location>
</feature>
<evidence type="ECO:0000256" key="10">
    <source>
        <dbReference type="ARBA" id="ARBA00023303"/>
    </source>
</evidence>
<feature type="region of interest" description="Disordered" evidence="12">
    <location>
        <begin position="265"/>
        <end position="307"/>
    </location>
</feature>
<evidence type="ECO:0000259" key="14">
    <source>
        <dbReference type="Pfam" id="PF02932"/>
    </source>
</evidence>
<dbReference type="Proteomes" id="UP000192223">
    <property type="component" value="Unplaced"/>
</dbReference>
<feature type="compositionally biased region" description="Basic residues" evidence="12">
    <location>
        <begin position="293"/>
        <end position="303"/>
    </location>
</feature>
<dbReference type="CDD" id="cd19049">
    <property type="entry name" value="LGIC_TM_anion"/>
    <property type="match status" value="1"/>
</dbReference>
<accession>A0A1W4XD26</accession>
<dbReference type="Pfam" id="PF02932">
    <property type="entry name" value="Neur_chan_memb"/>
    <property type="match status" value="1"/>
</dbReference>
<feature type="transmembrane region" description="Helical" evidence="13">
    <location>
        <begin position="317"/>
        <end position="335"/>
    </location>
</feature>
<evidence type="ECO:0000256" key="6">
    <source>
        <dbReference type="ARBA" id="ARBA00023170"/>
    </source>
</evidence>
<keyword evidence="1" id="KW-0813">Transport</keyword>
<dbReference type="GO" id="GO:0045211">
    <property type="term" value="C:postsynaptic membrane"/>
    <property type="evidence" value="ECO:0007669"/>
    <property type="project" value="UniProtKB-SubCell"/>
</dbReference>
<gene>
    <name evidence="16" type="primary">LOC108743010</name>
</gene>
<evidence type="ECO:0000256" key="3">
    <source>
        <dbReference type="ARBA" id="ARBA00023018"/>
    </source>
</evidence>
<dbReference type="GO" id="GO:0099095">
    <property type="term" value="F:ligand-gated monoatomic anion channel activity"/>
    <property type="evidence" value="ECO:0007669"/>
    <property type="project" value="UniProtKB-ARBA"/>
</dbReference>
<dbReference type="InterPro" id="IPR001390">
    <property type="entry name" value="GABAAa_rcpt"/>
</dbReference>
<dbReference type="GO" id="GO:0005254">
    <property type="term" value="F:chloride channel activity"/>
    <property type="evidence" value="ECO:0007669"/>
    <property type="project" value="UniProtKB-ARBA"/>
</dbReference>
<proteinExistence type="predicted"/>
<name>A0A1W4XD26_AGRPL</name>
<dbReference type="InterPro" id="IPR006029">
    <property type="entry name" value="Neurotrans-gated_channel_TM"/>
</dbReference>
<evidence type="ECO:0000256" key="8">
    <source>
        <dbReference type="ARBA" id="ARBA00023257"/>
    </source>
</evidence>
<keyword evidence="2" id="KW-1003">Cell membrane</keyword>
<keyword evidence="4" id="KW-0406">Ion transport</keyword>
<feature type="transmembrane region" description="Helical" evidence="13">
    <location>
        <begin position="97"/>
        <end position="114"/>
    </location>
</feature>
<dbReference type="RefSeq" id="XP_018333904.1">
    <property type="nucleotide sequence ID" value="XM_018478402.1"/>
</dbReference>
<evidence type="ECO:0000256" key="1">
    <source>
        <dbReference type="ARBA" id="ARBA00022448"/>
    </source>
</evidence>
<dbReference type="OrthoDB" id="203862at2759"/>
<keyword evidence="7" id="KW-0325">Glycoprotein</keyword>
<keyword evidence="3" id="KW-0770">Synapse</keyword>
<reference evidence="16" key="1">
    <citation type="submission" date="2025-08" db="UniProtKB">
        <authorList>
            <consortium name="RefSeq"/>
        </authorList>
    </citation>
    <scope>IDENTIFICATION</scope>
    <source>
        <tissue evidence="16">Entire body</tissue>
    </source>
</reference>
<evidence type="ECO:0000256" key="12">
    <source>
        <dbReference type="SAM" id="MobiDB-lite"/>
    </source>
</evidence>
<dbReference type="SUPFAM" id="SSF63712">
    <property type="entry name" value="Nicotinic receptor ligand binding domain-like"/>
    <property type="match status" value="1"/>
</dbReference>
<dbReference type="InterPro" id="IPR006028">
    <property type="entry name" value="GABAA/Glycine_rcpt"/>
</dbReference>
<keyword evidence="10" id="KW-0407">Ion channel</keyword>
<dbReference type="CTD" id="39984"/>
<evidence type="ECO:0000256" key="5">
    <source>
        <dbReference type="ARBA" id="ARBA00023157"/>
    </source>
</evidence>
<keyword evidence="8" id="KW-0628">Postsynaptic cell membrane</keyword>
<keyword evidence="5" id="KW-1015">Disulfide bond</keyword>
<evidence type="ECO:0000256" key="4">
    <source>
        <dbReference type="ARBA" id="ARBA00023065"/>
    </source>
</evidence>
<sequence length="347" mass="39488">AYTSQDVVYQWNQNRQVAIAEDMKLSQFDLIATPASYDNSTFLTDNKKADYSMLLISFHLRRHMGNFLIQVYGPCVLLVVLSWVSFWLNREATADRVSLGITTVLTMTFLGLEARTDLPKVPYPTALDFFVFLSFTFIFATIIQFAVVHYFTKYGSGECYFNSDLSSETSSEDESEWSPLDIRRRQSESASVNDRGSFSECRKNSKTGGSRKPRFLENANGEQSNTVEVITLSACTIPLTTPSSRKSSRSSWNHLPCISCPQDEKTNNKPLFPSNPGVNSNPAGQHTNTAQSRKSRRKKKRAPRFNSVSKIDRASRVVFPLLFLTINLFYWYSYLSRTKRIHNFNVS</sequence>
<keyword evidence="9" id="KW-1071">Ligand-gated ion channel</keyword>
<dbReference type="FunFam" id="1.20.58.390:FF:000118">
    <property type="entry name" value="GABA-gated ion channel"/>
    <property type="match status" value="1"/>
</dbReference>
<dbReference type="KEGG" id="apln:108743010"/>
<keyword evidence="13" id="KW-1133">Transmembrane helix</keyword>
<evidence type="ECO:0000256" key="9">
    <source>
        <dbReference type="ARBA" id="ARBA00023286"/>
    </source>
</evidence>
<keyword evidence="13" id="KW-0472">Membrane</keyword>
<dbReference type="PRINTS" id="PR00253">
    <property type="entry name" value="GABAARECEPTR"/>
</dbReference>
<dbReference type="GO" id="GO:0004890">
    <property type="term" value="F:GABA-A receptor activity"/>
    <property type="evidence" value="ECO:0007669"/>
    <property type="project" value="InterPro"/>
</dbReference>
<dbReference type="InParanoid" id="A0A1W4XD26"/>
<feature type="domain" description="Neurotransmitter-gated ion-channel transmembrane" evidence="14">
    <location>
        <begin position="72"/>
        <end position="331"/>
    </location>
</feature>